<dbReference type="OrthoDB" id="7863585at2"/>
<evidence type="ECO:0008006" key="3">
    <source>
        <dbReference type="Google" id="ProtNLM"/>
    </source>
</evidence>
<protein>
    <recommendedName>
        <fullName evidence="3">DUF2946 domain-containing protein</fullName>
    </recommendedName>
</protein>
<organism evidence="1 2">
    <name type="scientific">Litoreibacter albidus</name>
    <dbReference type="NCBI Taxonomy" id="670155"/>
    <lineage>
        <taxon>Bacteria</taxon>
        <taxon>Pseudomonadati</taxon>
        <taxon>Pseudomonadota</taxon>
        <taxon>Alphaproteobacteria</taxon>
        <taxon>Rhodobacterales</taxon>
        <taxon>Roseobacteraceae</taxon>
        <taxon>Litoreibacter</taxon>
    </lineage>
</organism>
<accession>A0A1H2RHG5</accession>
<dbReference type="STRING" id="670155.SAMN04488001_0489"/>
<reference evidence="2" key="1">
    <citation type="submission" date="2016-10" db="EMBL/GenBank/DDBJ databases">
        <authorList>
            <person name="Varghese N."/>
            <person name="Submissions S."/>
        </authorList>
    </citation>
    <scope>NUCLEOTIDE SEQUENCE [LARGE SCALE GENOMIC DNA]</scope>
    <source>
        <strain evidence="2">DSM 26922</strain>
    </source>
</reference>
<name>A0A1H2RHG5_9RHOB</name>
<keyword evidence="2" id="KW-1185">Reference proteome</keyword>
<dbReference type="RefSeq" id="WP_089943858.1">
    <property type="nucleotide sequence ID" value="NZ_FNOI01000001.1"/>
</dbReference>
<dbReference type="EMBL" id="FNOI01000001">
    <property type="protein sequence ID" value="SDW18244.1"/>
    <property type="molecule type" value="Genomic_DNA"/>
</dbReference>
<gene>
    <name evidence="1" type="ORF">SAMN04488001_0489</name>
</gene>
<dbReference type="AlphaFoldDB" id="A0A1H2RHG5"/>
<evidence type="ECO:0000313" key="2">
    <source>
        <dbReference type="Proteomes" id="UP000199441"/>
    </source>
</evidence>
<dbReference type="Proteomes" id="UP000199441">
    <property type="component" value="Unassembled WGS sequence"/>
</dbReference>
<sequence length="115" mass="12198">MIFLRRLFAMILVITMVATTGTMAVMRDRDVGAQAMVICTGVGLHTILVDANGERVDPAPICPECNVMTLAAGAPAPLVMLSGGLRQLDQVTPLRSQPYVRRAKGALNVRAPPVG</sequence>
<proteinExistence type="predicted"/>
<evidence type="ECO:0000313" key="1">
    <source>
        <dbReference type="EMBL" id="SDW18244.1"/>
    </source>
</evidence>